<proteinExistence type="predicted"/>
<accession>A0A4Q7UGQ7</accession>
<protein>
    <submittedName>
        <fullName evidence="1">Uncharacterized protein</fullName>
    </submittedName>
</protein>
<gene>
    <name evidence="1" type="ORF">EV382_3267</name>
</gene>
<evidence type="ECO:0000313" key="1">
    <source>
        <dbReference type="EMBL" id="RZT80024.1"/>
    </source>
</evidence>
<organism evidence="1 2">
    <name type="scientific">Micromonospora violae</name>
    <dbReference type="NCBI Taxonomy" id="1278207"/>
    <lineage>
        <taxon>Bacteria</taxon>
        <taxon>Bacillati</taxon>
        <taxon>Actinomycetota</taxon>
        <taxon>Actinomycetes</taxon>
        <taxon>Micromonosporales</taxon>
        <taxon>Micromonosporaceae</taxon>
        <taxon>Micromonospora</taxon>
    </lineage>
</organism>
<reference evidence="1 2" key="1">
    <citation type="submission" date="2019-02" db="EMBL/GenBank/DDBJ databases">
        <title>Sequencing the genomes of 1000 actinobacteria strains.</title>
        <authorList>
            <person name="Klenk H.-P."/>
        </authorList>
    </citation>
    <scope>NUCLEOTIDE SEQUENCE [LARGE SCALE GENOMIC DNA]</scope>
    <source>
        <strain evidence="1 2">DSM 45888</strain>
    </source>
</reference>
<sequence length="83" mass="9333">MAFGVLPGAAGSASAEPTTTRATAVYVNDIIRQNIWDYYLCLGEAQHRNTYTYGNPNGIINGDYFYCAKRDAGGWNLWWRHRA</sequence>
<keyword evidence="2" id="KW-1185">Reference proteome</keyword>
<comment type="caution">
    <text evidence="1">The sequence shown here is derived from an EMBL/GenBank/DDBJ whole genome shotgun (WGS) entry which is preliminary data.</text>
</comment>
<evidence type="ECO:0000313" key="2">
    <source>
        <dbReference type="Proteomes" id="UP000293781"/>
    </source>
</evidence>
<dbReference type="Proteomes" id="UP000293781">
    <property type="component" value="Unassembled WGS sequence"/>
</dbReference>
<dbReference type="AlphaFoldDB" id="A0A4Q7UGQ7"/>
<name>A0A4Q7UGQ7_9ACTN</name>
<dbReference type="EMBL" id="SHKK01000001">
    <property type="protein sequence ID" value="RZT80024.1"/>
    <property type="molecule type" value="Genomic_DNA"/>
</dbReference>